<evidence type="ECO:0000256" key="1">
    <source>
        <dbReference type="ARBA" id="ARBA00004141"/>
    </source>
</evidence>
<sequence length="107" mass="10485">MNVALWIVTGLLAVAYLVGGGFKVITPKEKTAASGPSARWVEDFSGGGVKTIGTLEVLAAAGLILPAALDIAPVLVPPTPAVRGGRVPTQGTGSGAVAALLLLGGGQ</sequence>
<organism evidence="5">
    <name type="scientific">Streptomyces sp. NBC_00060</name>
    <dbReference type="NCBI Taxonomy" id="2975636"/>
    <lineage>
        <taxon>Bacteria</taxon>
        <taxon>Bacillati</taxon>
        <taxon>Actinomycetota</taxon>
        <taxon>Actinomycetes</taxon>
        <taxon>Kitasatosporales</taxon>
        <taxon>Streptomycetaceae</taxon>
        <taxon>Streptomyces</taxon>
    </lineage>
</organism>
<keyword evidence="4" id="KW-0472">Membrane</keyword>
<protein>
    <submittedName>
        <fullName evidence="5">DoxX family protein</fullName>
    </submittedName>
</protein>
<dbReference type="Pfam" id="PF13564">
    <property type="entry name" value="DoxX_2"/>
    <property type="match status" value="1"/>
</dbReference>
<gene>
    <name evidence="5" type="ORF">OHV25_05820</name>
</gene>
<reference evidence="5" key="1">
    <citation type="submission" date="2022-10" db="EMBL/GenBank/DDBJ databases">
        <title>The complete genomes of actinobacterial strains from the NBC collection.</title>
        <authorList>
            <person name="Joergensen T.S."/>
            <person name="Alvarez Arevalo M."/>
            <person name="Sterndorff E.B."/>
            <person name="Faurdal D."/>
            <person name="Vuksanovic O."/>
            <person name="Mourched A.-S."/>
            <person name="Charusanti P."/>
            <person name="Shaw S."/>
            <person name="Blin K."/>
            <person name="Weber T."/>
        </authorList>
    </citation>
    <scope>NUCLEOTIDE SEQUENCE</scope>
    <source>
        <strain evidence="5">NBC_00060</strain>
    </source>
</reference>
<keyword evidence="2" id="KW-0812">Transmembrane</keyword>
<comment type="subcellular location">
    <subcellularLocation>
        <location evidence="1">Membrane</location>
        <topology evidence="1">Multi-pass membrane protein</topology>
    </subcellularLocation>
</comment>
<dbReference type="AlphaFoldDB" id="A0AAU2GW71"/>
<evidence type="ECO:0000256" key="2">
    <source>
        <dbReference type="ARBA" id="ARBA00022692"/>
    </source>
</evidence>
<proteinExistence type="predicted"/>
<accession>A0AAU2GW71</accession>
<evidence type="ECO:0000256" key="3">
    <source>
        <dbReference type="ARBA" id="ARBA00022989"/>
    </source>
</evidence>
<dbReference type="GO" id="GO:0016020">
    <property type="term" value="C:membrane"/>
    <property type="evidence" value="ECO:0007669"/>
    <property type="project" value="UniProtKB-SubCell"/>
</dbReference>
<evidence type="ECO:0000313" key="5">
    <source>
        <dbReference type="EMBL" id="WTU39131.1"/>
    </source>
</evidence>
<dbReference type="EMBL" id="CP108253">
    <property type="protein sequence ID" value="WTU39131.1"/>
    <property type="molecule type" value="Genomic_DNA"/>
</dbReference>
<keyword evidence="3" id="KW-1133">Transmembrane helix</keyword>
<name>A0AAU2GW71_9ACTN</name>
<dbReference type="InterPro" id="IPR032808">
    <property type="entry name" value="DoxX"/>
</dbReference>
<evidence type="ECO:0000256" key="4">
    <source>
        <dbReference type="ARBA" id="ARBA00023136"/>
    </source>
</evidence>